<dbReference type="EC" id="2.-.-.-" evidence="1"/>
<comment type="similarity">
    <text evidence="1">Belongs to the PIGG/PIGN/PIGO family. PIGN subfamily.</text>
</comment>
<feature type="region of interest" description="Disordered" evidence="2">
    <location>
        <begin position="24"/>
        <end position="83"/>
    </location>
</feature>
<dbReference type="InterPro" id="IPR036980">
    <property type="entry name" value="RNase_P/MRP_Rpp29_sf"/>
</dbReference>
<comment type="subcellular location">
    <subcellularLocation>
        <location evidence="1">Endoplasmic reticulum membrane</location>
        <topology evidence="1">Multi-pass membrane protein</topology>
    </subcellularLocation>
</comment>
<comment type="pathway">
    <text evidence="1">Glycolipid biosynthesis; glycosylphosphatidylinositol-anchor biosynthesis.</text>
</comment>
<evidence type="ECO:0000256" key="1">
    <source>
        <dbReference type="RuleBase" id="RU367138"/>
    </source>
</evidence>
<dbReference type="Gene3D" id="3.40.720.10">
    <property type="entry name" value="Alkaline Phosphatase, subunit A"/>
    <property type="match status" value="2"/>
</dbReference>
<dbReference type="InterPro" id="IPR007070">
    <property type="entry name" value="GPI_EtnP_transferase_1"/>
</dbReference>
<dbReference type="CDD" id="cd16020">
    <property type="entry name" value="GPI_EPT_1"/>
    <property type="match status" value="1"/>
</dbReference>
<dbReference type="Pfam" id="PF01663">
    <property type="entry name" value="Phosphodiest"/>
    <property type="match status" value="1"/>
</dbReference>
<dbReference type="InterPro" id="IPR002730">
    <property type="entry name" value="Rpp29/RNP1"/>
</dbReference>
<dbReference type="OrthoDB" id="2748310at2759"/>
<dbReference type="SUPFAM" id="SSF101744">
    <property type="entry name" value="Rof/RNase P subunit-like"/>
    <property type="match status" value="1"/>
</dbReference>
<dbReference type="AlphaFoldDB" id="A0A2P4Y718"/>
<dbReference type="PANTHER" id="PTHR12250">
    <property type="entry name" value="PHOSPHATIDYLINOSITOL GLYCAN, CLASS N"/>
    <property type="match status" value="1"/>
</dbReference>
<dbReference type="SUPFAM" id="SSF53649">
    <property type="entry name" value="Alkaline phosphatase-like"/>
    <property type="match status" value="1"/>
</dbReference>
<keyword evidence="1 3" id="KW-0808">Transferase</keyword>
<accession>A0A2P4Y718</accession>
<dbReference type="GO" id="GO:0005789">
    <property type="term" value="C:endoplasmic reticulum membrane"/>
    <property type="evidence" value="ECO:0007669"/>
    <property type="project" value="UniProtKB-SubCell"/>
</dbReference>
<feature type="compositionally biased region" description="Low complexity" evidence="2">
    <location>
        <begin position="24"/>
        <end position="48"/>
    </location>
</feature>
<feature type="compositionally biased region" description="Basic and acidic residues" evidence="2">
    <location>
        <begin position="64"/>
        <end position="83"/>
    </location>
</feature>
<reference evidence="3 4" key="1">
    <citation type="journal article" date="2017" name="Genome Biol. Evol.">
        <title>Phytophthora megakarya and P. palmivora, closely related causal agents of cacao black pod rot, underwent increases in genome sizes and gene numbers by different mechanisms.</title>
        <authorList>
            <person name="Ali S.S."/>
            <person name="Shao J."/>
            <person name="Lary D.J."/>
            <person name="Kronmiller B."/>
            <person name="Shen D."/>
            <person name="Strem M.D."/>
            <person name="Amoako-Attah I."/>
            <person name="Akrofi A.Y."/>
            <person name="Begoude B.A."/>
            <person name="Ten Hoopen G.M."/>
            <person name="Coulibaly K."/>
            <person name="Kebe B.I."/>
            <person name="Melnick R.L."/>
            <person name="Guiltinan M.J."/>
            <person name="Tyler B.M."/>
            <person name="Meinhardt L.W."/>
            <person name="Bailey B.A."/>
        </authorList>
    </citation>
    <scope>NUCLEOTIDE SEQUENCE [LARGE SCALE GENOMIC DNA]</scope>
    <source>
        <strain evidence="4">sbr112.9</strain>
    </source>
</reference>
<organism evidence="3 4">
    <name type="scientific">Phytophthora palmivora</name>
    <dbReference type="NCBI Taxonomy" id="4796"/>
    <lineage>
        <taxon>Eukaryota</taxon>
        <taxon>Sar</taxon>
        <taxon>Stramenopiles</taxon>
        <taxon>Oomycota</taxon>
        <taxon>Peronosporomycetes</taxon>
        <taxon>Peronosporales</taxon>
        <taxon>Peronosporaceae</taxon>
        <taxon>Phytophthora</taxon>
    </lineage>
</organism>
<dbReference type="Gene3D" id="2.30.30.210">
    <property type="entry name" value="Ribonuclease P/MRP, subunit p29"/>
    <property type="match status" value="1"/>
</dbReference>
<dbReference type="GO" id="GO:0003723">
    <property type="term" value="F:RNA binding"/>
    <property type="evidence" value="ECO:0007669"/>
    <property type="project" value="InterPro"/>
</dbReference>
<dbReference type="GO" id="GO:0030677">
    <property type="term" value="C:ribonuclease P complex"/>
    <property type="evidence" value="ECO:0007669"/>
    <property type="project" value="InterPro"/>
</dbReference>
<dbReference type="InterPro" id="IPR037671">
    <property type="entry name" value="PIGN_N"/>
</dbReference>
<dbReference type="PANTHER" id="PTHR12250:SF0">
    <property type="entry name" value="GPI ETHANOLAMINE PHOSPHATE TRANSFERASE 1"/>
    <property type="match status" value="1"/>
</dbReference>
<proteinExistence type="inferred from homology"/>
<name>A0A2P4Y718_9STRA</name>
<dbReference type="GO" id="GO:0051377">
    <property type="term" value="F:mannose-ethanolamine phosphotransferase activity"/>
    <property type="evidence" value="ECO:0007669"/>
    <property type="project" value="UniProtKB-UniRule"/>
</dbReference>
<keyword evidence="1" id="KW-0256">Endoplasmic reticulum</keyword>
<dbReference type="Pfam" id="PF01868">
    <property type="entry name" value="RNase_P-MRP_p29"/>
    <property type="match status" value="1"/>
</dbReference>
<evidence type="ECO:0000313" key="4">
    <source>
        <dbReference type="Proteomes" id="UP000237271"/>
    </source>
</evidence>
<dbReference type="UniPathway" id="UPA00196"/>
<gene>
    <name evidence="3" type="ORF">PHPALM_9535</name>
</gene>
<dbReference type="GO" id="GO:0006506">
    <property type="term" value="P:GPI anchor biosynthetic process"/>
    <property type="evidence" value="ECO:0007669"/>
    <property type="project" value="UniProtKB-UniPathway"/>
</dbReference>
<protein>
    <recommendedName>
        <fullName evidence="1">GPI ethanolamine phosphate transferase 1</fullName>
        <ecNumber evidence="1">2.-.-.-</ecNumber>
    </recommendedName>
</protein>
<keyword evidence="4" id="KW-1185">Reference proteome</keyword>
<dbReference type="InterPro" id="IPR002591">
    <property type="entry name" value="Phosphodiest/P_Trfase"/>
</dbReference>
<sequence>MSGGKKRPRADLLSSLDAAFASTAQPAASKYTAQAAAQAAPKGNKQQAYQHSKKKRKDKKRNARGNDKETTRKEAGKEEKKEVKVDPLYEKVDAELLAIGLKDCSLQPQAKMLAKPRALHETFKNYLESVTQGTRAGSNSIDSLKNKVLSLDNPFKTTAAETTEKTIAAASRKQTAKLLSARRRRELGLHMLNGKMKYSDAEQLNDIWIRYVSQVIESELSEVQSVTEEAQRTRNTKLQAKLKYLDLSGCPLEVIRSQNPCNVGLNGIVVAETQQTLQICCPASAGNNSDGTIRKHMGSIARLLLLGVAFHALCIVSIFDIYFQSPVESSIHSSRYTSSPPAKRVVIFTLDGCRVDKLFKVVAHYTNHYDLQPDSNAAESLFSSDTRVPFLGDVMRNRGSWGVSHNHAPTESRPCHVALTAGMYEDPHAVSKNWKQHPVPFDSVFNQSNNAFIFGNKDVAPILARHAPQATEEHYTAKEEVEMVREDTTLLDVWTYRKMKELFTRGTEVRDIELYKKLHDDKLVIYCHFLGTDLTGPKYGAEPFDSVFNQSNNAFIFGNKDVAPILARHAPQATEEHYTAKEEVEMVREDTTLLDVWTYRKMKELFTRGTEVRDIELYKKLHDDKLVIYCHFLGTDLTGPKYGADSKEYLENIAVVDDLIEKTQKMIEEYYGNDGQTAYVVNADHGMDLRGDHGDDAPAKTRTAIIAWGAGVQGPEKAETIDKEVFDIELPTCSRVEIQARLEDQVHEEQIATREWKAVLGFTRKDVMQTDVAALISALAGLPYPRNSVGVLPFTYLTKDKYRATAMRANAQQLYHHALRKEER</sequence>
<evidence type="ECO:0000313" key="3">
    <source>
        <dbReference type="EMBL" id="POM73604.1"/>
    </source>
</evidence>
<keyword evidence="1" id="KW-0337">GPI-anchor biosynthesis</keyword>
<feature type="compositionally biased region" description="Basic residues" evidence="2">
    <location>
        <begin position="51"/>
        <end position="63"/>
    </location>
</feature>
<comment type="caution">
    <text evidence="3">The sequence shown here is derived from an EMBL/GenBank/DDBJ whole genome shotgun (WGS) entry which is preliminary data.</text>
</comment>
<dbReference type="InterPro" id="IPR017850">
    <property type="entry name" value="Alkaline_phosphatase_core_sf"/>
</dbReference>
<comment type="function">
    <text evidence="1">Ethanolamine phosphate transferase involved in glycosylphosphatidylinositol-anchor biosynthesis. Transfers ethanolamine phosphate to the first alpha-1,4-linked mannose of the glycosylphosphatidylinositol precursor of GPI-anchor.</text>
</comment>
<evidence type="ECO:0000256" key="2">
    <source>
        <dbReference type="SAM" id="MobiDB-lite"/>
    </source>
</evidence>
<dbReference type="InterPro" id="IPR023534">
    <property type="entry name" value="Rof/RNase_P-like"/>
</dbReference>
<dbReference type="Proteomes" id="UP000237271">
    <property type="component" value="Unassembled WGS sequence"/>
</dbReference>
<dbReference type="EMBL" id="NCKW01005070">
    <property type="protein sequence ID" value="POM73604.1"/>
    <property type="molecule type" value="Genomic_DNA"/>
</dbReference>
<dbReference type="GO" id="GO:0001682">
    <property type="term" value="P:tRNA 5'-leader removal"/>
    <property type="evidence" value="ECO:0007669"/>
    <property type="project" value="InterPro"/>
</dbReference>